<sequence>MQKRNGGEEGITKKKACGRSLLGRKTIRGKQRLVREEGDNEGRLAKDQEGRPIFRMRSGCGEKTPTEASRVLDKNLHLRGKMSTKIGRTHERKERSSAR</sequence>
<name>A0AA38GB88_TAXCH</name>
<feature type="region of interest" description="Disordered" evidence="1">
    <location>
        <begin position="78"/>
        <end position="99"/>
    </location>
</feature>
<evidence type="ECO:0000256" key="1">
    <source>
        <dbReference type="SAM" id="MobiDB-lite"/>
    </source>
</evidence>
<evidence type="ECO:0000313" key="3">
    <source>
        <dbReference type="Proteomes" id="UP000824469"/>
    </source>
</evidence>
<accession>A0AA38GB88</accession>
<reference evidence="2 3" key="1">
    <citation type="journal article" date="2021" name="Nat. Plants">
        <title>The Taxus genome provides insights into paclitaxel biosynthesis.</title>
        <authorList>
            <person name="Xiong X."/>
            <person name="Gou J."/>
            <person name="Liao Q."/>
            <person name="Li Y."/>
            <person name="Zhou Q."/>
            <person name="Bi G."/>
            <person name="Li C."/>
            <person name="Du R."/>
            <person name="Wang X."/>
            <person name="Sun T."/>
            <person name="Guo L."/>
            <person name="Liang H."/>
            <person name="Lu P."/>
            <person name="Wu Y."/>
            <person name="Zhang Z."/>
            <person name="Ro D.K."/>
            <person name="Shang Y."/>
            <person name="Huang S."/>
            <person name="Yan J."/>
        </authorList>
    </citation>
    <scope>NUCLEOTIDE SEQUENCE [LARGE SCALE GENOMIC DNA]</scope>
    <source>
        <strain evidence="2">Ta-2019</strain>
    </source>
</reference>
<evidence type="ECO:0000313" key="2">
    <source>
        <dbReference type="EMBL" id="KAH9318449.1"/>
    </source>
</evidence>
<gene>
    <name evidence="2" type="ORF">KI387_020218</name>
</gene>
<dbReference type="AlphaFoldDB" id="A0AA38GB88"/>
<feature type="non-terminal residue" evidence="2">
    <location>
        <position position="99"/>
    </location>
</feature>
<protein>
    <submittedName>
        <fullName evidence="2">Uncharacterized protein</fullName>
    </submittedName>
</protein>
<dbReference type="Proteomes" id="UP000824469">
    <property type="component" value="Unassembled WGS sequence"/>
</dbReference>
<comment type="caution">
    <text evidence="2">The sequence shown here is derived from an EMBL/GenBank/DDBJ whole genome shotgun (WGS) entry which is preliminary data.</text>
</comment>
<feature type="compositionally biased region" description="Basic and acidic residues" evidence="1">
    <location>
        <begin position="88"/>
        <end position="99"/>
    </location>
</feature>
<dbReference type="EMBL" id="JAHRHJ020000004">
    <property type="protein sequence ID" value="KAH9318449.1"/>
    <property type="molecule type" value="Genomic_DNA"/>
</dbReference>
<keyword evidence="3" id="KW-1185">Reference proteome</keyword>
<proteinExistence type="predicted"/>
<organism evidence="2 3">
    <name type="scientific">Taxus chinensis</name>
    <name type="common">Chinese yew</name>
    <name type="synonym">Taxus wallichiana var. chinensis</name>
    <dbReference type="NCBI Taxonomy" id="29808"/>
    <lineage>
        <taxon>Eukaryota</taxon>
        <taxon>Viridiplantae</taxon>
        <taxon>Streptophyta</taxon>
        <taxon>Embryophyta</taxon>
        <taxon>Tracheophyta</taxon>
        <taxon>Spermatophyta</taxon>
        <taxon>Pinopsida</taxon>
        <taxon>Pinidae</taxon>
        <taxon>Conifers II</taxon>
        <taxon>Cupressales</taxon>
        <taxon>Taxaceae</taxon>
        <taxon>Taxus</taxon>
    </lineage>
</organism>